<evidence type="ECO:0000313" key="4">
    <source>
        <dbReference type="Proteomes" id="UP000472266"/>
    </source>
</evidence>
<evidence type="ECO:0000313" key="3">
    <source>
        <dbReference type="Ensembl" id="ENSSHBP00005016777.1"/>
    </source>
</evidence>
<feature type="domain" description="LTD" evidence="2">
    <location>
        <begin position="126"/>
        <end position="244"/>
    </location>
</feature>
<dbReference type="Proteomes" id="UP000472266">
    <property type="component" value="Chromosome 4"/>
</dbReference>
<accession>A0A672UQJ5</accession>
<dbReference type="GO" id="GO:0005737">
    <property type="term" value="C:cytoplasm"/>
    <property type="evidence" value="ECO:0007669"/>
    <property type="project" value="TreeGrafter"/>
</dbReference>
<keyword evidence="4" id="KW-1185">Reference proteome</keyword>
<protein>
    <recommendedName>
        <fullName evidence="2">LTD domain-containing protein</fullName>
    </recommendedName>
</protein>
<dbReference type="InterPro" id="IPR036415">
    <property type="entry name" value="Lamin_tail_dom_sf"/>
</dbReference>
<dbReference type="Ensembl" id="ENSSHBT00005020074.1">
    <property type="protein sequence ID" value="ENSSHBP00005016777.1"/>
    <property type="gene ID" value="ENSSHBG00005014584.1"/>
</dbReference>
<dbReference type="PROSITE" id="PS51841">
    <property type="entry name" value="LTD"/>
    <property type="match status" value="1"/>
</dbReference>
<feature type="compositionally biased region" description="Polar residues" evidence="1">
    <location>
        <begin position="46"/>
        <end position="57"/>
    </location>
</feature>
<organism evidence="3 4">
    <name type="scientific">Strigops habroptila</name>
    <name type="common">Kakapo</name>
    <dbReference type="NCBI Taxonomy" id="2489341"/>
    <lineage>
        <taxon>Eukaryota</taxon>
        <taxon>Metazoa</taxon>
        <taxon>Chordata</taxon>
        <taxon>Craniata</taxon>
        <taxon>Vertebrata</taxon>
        <taxon>Euteleostomi</taxon>
        <taxon>Archelosauria</taxon>
        <taxon>Archosauria</taxon>
        <taxon>Dinosauria</taxon>
        <taxon>Saurischia</taxon>
        <taxon>Theropoda</taxon>
        <taxon>Coelurosauria</taxon>
        <taxon>Aves</taxon>
        <taxon>Neognathae</taxon>
        <taxon>Neoaves</taxon>
        <taxon>Telluraves</taxon>
        <taxon>Australaves</taxon>
        <taxon>Psittaciformes</taxon>
        <taxon>Psittacidae</taxon>
        <taxon>Strigops</taxon>
    </lineage>
</organism>
<dbReference type="PANTHER" id="PTHR47012">
    <property type="entry name" value="LAMIN TAIL DOMAIN-CONTAINING PROTEIN 1"/>
    <property type="match status" value="1"/>
</dbReference>
<dbReference type="SUPFAM" id="SSF74853">
    <property type="entry name" value="Lamin A/C globular tail domain"/>
    <property type="match status" value="1"/>
</dbReference>
<dbReference type="InParanoid" id="A0A672UQJ5"/>
<proteinExistence type="predicted"/>
<name>A0A672UQJ5_STRHB</name>
<reference evidence="3 4" key="1">
    <citation type="submission" date="2019-11" db="EMBL/GenBank/DDBJ databases">
        <title>Strigops habroptila (kakapo) genome, bStrHab1, primary haplotype, v2.</title>
        <authorList>
            <person name="Jarvis E.D."/>
            <person name="Howard J."/>
            <person name="Rhie A."/>
            <person name="Phillippy A."/>
            <person name="Korlach J."/>
            <person name="Digby A."/>
            <person name="Iorns D."/>
            <person name="Eason D."/>
            <person name="Robertson B."/>
            <person name="Raemaekers T."/>
            <person name="Howe K."/>
            <person name="Lewin H."/>
            <person name="Damas J."/>
            <person name="Hastie A."/>
            <person name="Tracey A."/>
            <person name="Chow W."/>
            <person name="Fedrigo O."/>
        </authorList>
    </citation>
    <scope>NUCLEOTIDE SEQUENCE [LARGE SCALE GENOMIC DNA]</scope>
</reference>
<reference evidence="3" key="3">
    <citation type="submission" date="2025-09" db="UniProtKB">
        <authorList>
            <consortium name="Ensembl"/>
        </authorList>
    </citation>
    <scope>IDENTIFICATION</scope>
</reference>
<evidence type="ECO:0000259" key="2">
    <source>
        <dbReference type="PROSITE" id="PS51841"/>
    </source>
</evidence>
<dbReference type="PANTHER" id="PTHR47012:SF3">
    <property type="entry name" value="LAMIN TAIL DOMAIN CONTAINING 1"/>
    <property type="match status" value="1"/>
</dbReference>
<dbReference type="GO" id="GO:0005635">
    <property type="term" value="C:nuclear envelope"/>
    <property type="evidence" value="ECO:0007669"/>
    <property type="project" value="TreeGrafter"/>
</dbReference>
<sequence>MIFSRWSELSVAGSITPSSTVDGSLNSSIMTLVGLPNPASDRRTTEMPSLAQSSGLTQALQRRSIAQPKDGTEIPSWNSASSGNLSLFMMVPGQRCFSSLFTDSRKIAQSLRQMQNPRRRSSTHEEYQEFASSAIGNLKIAEVDPDGRFVKIRNHAREKDENIGGYLLKQDVKGQPVAVFRFPSETRMEPSSTVTVWAADTTVLHKFPSDLLWKDLRRFRTSLDCATILCEPSGQAVAWYTPLYWTTRQGLMATEESEEPENIVIPTFSTTKEGWENEQESIITDTEWNRADSWQASKKRQSFIKRYLTFIVCTLIAALCQTGSVSEQF</sequence>
<feature type="region of interest" description="Disordered" evidence="1">
    <location>
        <begin position="36"/>
        <end position="57"/>
    </location>
</feature>
<dbReference type="Gene3D" id="2.60.40.1260">
    <property type="entry name" value="Lamin Tail domain"/>
    <property type="match status" value="1"/>
</dbReference>
<dbReference type="InterPro" id="IPR042840">
    <property type="entry name" value="LMNTD1"/>
</dbReference>
<reference evidence="3" key="2">
    <citation type="submission" date="2025-08" db="UniProtKB">
        <authorList>
            <consortium name="Ensembl"/>
        </authorList>
    </citation>
    <scope>IDENTIFICATION</scope>
</reference>
<dbReference type="GeneTree" id="ENSGT00910000144343"/>
<dbReference type="Pfam" id="PF00932">
    <property type="entry name" value="LTD"/>
    <property type="match status" value="1"/>
</dbReference>
<dbReference type="AlphaFoldDB" id="A0A672UQJ5"/>
<dbReference type="InterPro" id="IPR001322">
    <property type="entry name" value="Lamin_tail_dom"/>
</dbReference>
<evidence type="ECO:0000256" key="1">
    <source>
        <dbReference type="SAM" id="MobiDB-lite"/>
    </source>
</evidence>